<accession>A0A1I4MYH2</accession>
<dbReference type="STRING" id="1123291.SAMN04490355_103926"/>
<keyword evidence="2" id="KW-0540">Nuclease</keyword>
<dbReference type="CDD" id="cd10451">
    <property type="entry name" value="GIY-YIG_LuxR_like"/>
    <property type="match status" value="1"/>
</dbReference>
<gene>
    <name evidence="2" type="ORF">SAMN04490355_103926</name>
</gene>
<feature type="domain" description="GIY-YIG" evidence="1">
    <location>
        <begin position="18"/>
        <end position="113"/>
    </location>
</feature>
<keyword evidence="2" id="KW-0378">Hydrolase</keyword>
<dbReference type="OrthoDB" id="9789954at2"/>
<dbReference type="EMBL" id="FOTS01000039">
    <property type="protein sequence ID" value="SFM08125.1"/>
    <property type="molecule type" value="Genomic_DNA"/>
</dbReference>
<proteinExistence type="predicted"/>
<protein>
    <submittedName>
        <fullName evidence="2">Group I intron endonuclease</fullName>
    </submittedName>
</protein>
<dbReference type="SUPFAM" id="SSF82771">
    <property type="entry name" value="GIY-YIG endonuclease"/>
    <property type="match status" value="1"/>
</dbReference>
<dbReference type="AlphaFoldDB" id="A0A1I4MYH2"/>
<dbReference type="Gene3D" id="3.40.1440.10">
    <property type="entry name" value="GIY-YIG endonuclease"/>
    <property type="match status" value="1"/>
</dbReference>
<reference evidence="3" key="1">
    <citation type="submission" date="2016-10" db="EMBL/GenBank/DDBJ databases">
        <authorList>
            <person name="Varghese N."/>
            <person name="Submissions S."/>
        </authorList>
    </citation>
    <scope>NUCLEOTIDE SEQUENCE [LARGE SCALE GENOMIC DNA]</scope>
    <source>
        <strain evidence="3">DSM 13327</strain>
    </source>
</reference>
<evidence type="ECO:0000259" key="1">
    <source>
        <dbReference type="Pfam" id="PF01541"/>
    </source>
</evidence>
<dbReference type="RefSeq" id="WP_090940651.1">
    <property type="nucleotide sequence ID" value="NZ_FOTS01000039.1"/>
</dbReference>
<dbReference type="InterPro" id="IPR035901">
    <property type="entry name" value="GIY-YIG_endonuc_sf"/>
</dbReference>
<dbReference type="Proteomes" id="UP000199520">
    <property type="component" value="Unassembled WGS sequence"/>
</dbReference>
<keyword evidence="3" id="KW-1185">Reference proteome</keyword>
<evidence type="ECO:0000313" key="3">
    <source>
        <dbReference type="Proteomes" id="UP000199520"/>
    </source>
</evidence>
<dbReference type="Pfam" id="PF01541">
    <property type="entry name" value="GIY-YIG"/>
    <property type="match status" value="1"/>
</dbReference>
<sequence>MDRKKELKLAYKQTPLPMGVYQIKNTLNGKIFVGSSMNLPGIFNRHRFQLNAASHPNKDLQEDWKQHGSAAFTCEVLEILKSEDILEENWSKTILALEDKWLSNLQPYDEKGYNQLKTKKV</sequence>
<evidence type="ECO:0000313" key="2">
    <source>
        <dbReference type="EMBL" id="SFM08125.1"/>
    </source>
</evidence>
<keyword evidence="2" id="KW-0255">Endonuclease</keyword>
<organism evidence="2 3">
    <name type="scientific">Pelosinus propionicus DSM 13327</name>
    <dbReference type="NCBI Taxonomy" id="1123291"/>
    <lineage>
        <taxon>Bacteria</taxon>
        <taxon>Bacillati</taxon>
        <taxon>Bacillota</taxon>
        <taxon>Negativicutes</taxon>
        <taxon>Selenomonadales</taxon>
        <taxon>Sporomusaceae</taxon>
        <taxon>Pelosinus</taxon>
    </lineage>
</organism>
<dbReference type="GO" id="GO:0004519">
    <property type="term" value="F:endonuclease activity"/>
    <property type="evidence" value="ECO:0007669"/>
    <property type="project" value="UniProtKB-KW"/>
</dbReference>
<name>A0A1I4MYH2_9FIRM</name>
<dbReference type="InterPro" id="IPR000305">
    <property type="entry name" value="GIY-YIG_endonuc"/>
</dbReference>